<dbReference type="AlphaFoldDB" id="A0A1E8QC90"/>
<comment type="caution">
    <text evidence="1">The sequence shown here is derived from an EMBL/GenBank/DDBJ whole genome shotgun (WGS) entry which is preliminary data.</text>
</comment>
<evidence type="ECO:0000313" key="2">
    <source>
        <dbReference type="Proteomes" id="UP000178953"/>
    </source>
</evidence>
<name>A0A1E8QC90_9MYCO</name>
<dbReference type="Proteomes" id="UP000178953">
    <property type="component" value="Unassembled WGS sequence"/>
</dbReference>
<gene>
    <name evidence="1" type="ORF">BEL07_01290</name>
</gene>
<dbReference type="EMBL" id="MCHX01000002">
    <property type="protein sequence ID" value="OFJ55569.1"/>
    <property type="molecule type" value="Genomic_DNA"/>
</dbReference>
<organism evidence="1 2">
    <name type="scientific">Mycolicibacterium grossiae</name>
    <dbReference type="NCBI Taxonomy" id="1552759"/>
    <lineage>
        <taxon>Bacteria</taxon>
        <taxon>Bacillati</taxon>
        <taxon>Actinomycetota</taxon>
        <taxon>Actinomycetes</taxon>
        <taxon>Mycobacteriales</taxon>
        <taxon>Mycobacteriaceae</taxon>
        <taxon>Mycolicibacterium</taxon>
    </lineage>
</organism>
<accession>A0A1E8QC90</accession>
<reference evidence="1 2" key="1">
    <citation type="submission" date="2016-09" db="EMBL/GenBank/DDBJ databases">
        <title>genome sequence of Mycobacterium sp. 739 SCH.</title>
        <authorList>
            <person name="Greninger A.L."/>
            <person name="Qin X."/>
            <person name="Jerome K."/>
            <person name="Vora S."/>
            <person name="Quinn K."/>
        </authorList>
    </citation>
    <scope>NUCLEOTIDE SEQUENCE [LARGE SCALE GENOMIC DNA]</scope>
    <source>
        <strain evidence="1 2">SCH</strain>
    </source>
</reference>
<keyword evidence="2" id="KW-1185">Reference proteome</keyword>
<sequence>MGEAFQQQQAGGVGHLQDGCRMRFGGNGFDGQAGVAETLAGDVLDEGEDVVALEVVVEDVAADVGGEVGHVEAQRQVAEVAQPLDEDDLFAGLQPELGGHRRRGGDRHRGADLVADLAVPLEGLL</sequence>
<protein>
    <submittedName>
        <fullName evidence="1">Uncharacterized protein</fullName>
    </submittedName>
</protein>
<evidence type="ECO:0000313" key="1">
    <source>
        <dbReference type="EMBL" id="OFJ55569.1"/>
    </source>
</evidence>
<proteinExistence type="predicted"/>